<name>A0A0V1G5J8_TRIPS</name>
<dbReference type="OrthoDB" id="10379301at2759"/>
<sequence>MTRRAEAPQSREQQRVTCCCCCCWFVCLSVWDIQAQIRNVESQEAVQKAVPSGEHIPNGNGVVADAGDQQTTTGREVDVIHREDDALLAVFADLTVCPQVEQTAA</sequence>
<evidence type="ECO:0000313" key="2">
    <source>
        <dbReference type="EMBL" id="KRY75070.1"/>
    </source>
</evidence>
<evidence type="ECO:0000313" key="4">
    <source>
        <dbReference type="Proteomes" id="UP000054632"/>
    </source>
</evidence>
<dbReference type="Proteomes" id="UP000054632">
    <property type="component" value="Unassembled WGS sequence"/>
</dbReference>
<keyword evidence="5" id="KW-1185">Reference proteome</keyword>
<evidence type="ECO:0000313" key="3">
    <source>
        <dbReference type="EMBL" id="KRY93515.1"/>
    </source>
</evidence>
<dbReference type="Proteomes" id="UP000054995">
    <property type="component" value="Unassembled WGS sequence"/>
</dbReference>
<protein>
    <submittedName>
        <fullName evidence="3">Uncharacterized protein</fullName>
    </submittedName>
</protein>
<evidence type="ECO:0000313" key="5">
    <source>
        <dbReference type="Proteomes" id="UP000054995"/>
    </source>
</evidence>
<feature type="region of interest" description="Disordered" evidence="1">
    <location>
        <begin position="50"/>
        <end position="73"/>
    </location>
</feature>
<proteinExistence type="predicted"/>
<comment type="caution">
    <text evidence="3">The sequence shown here is derived from an EMBL/GenBank/DDBJ whole genome shotgun (WGS) entry which is preliminary data.</text>
</comment>
<evidence type="ECO:0000256" key="1">
    <source>
        <dbReference type="SAM" id="MobiDB-lite"/>
    </source>
</evidence>
<organism evidence="3 5">
    <name type="scientific">Trichinella pseudospiralis</name>
    <name type="common">Parasitic roundworm</name>
    <dbReference type="NCBI Taxonomy" id="6337"/>
    <lineage>
        <taxon>Eukaryota</taxon>
        <taxon>Metazoa</taxon>
        <taxon>Ecdysozoa</taxon>
        <taxon>Nematoda</taxon>
        <taxon>Enoplea</taxon>
        <taxon>Dorylaimia</taxon>
        <taxon>Trichinellida</taxon>
        <taxon>Trichinellidae</taxon>
        <taxon>Trichinella</taxon>
    </lineage>
</organism>
<dbReference type="EMBL" id="JYDT01000002">
    <property type="protein sequence ID" value="KRY93515.1"/>
    <property type="molecule type" value="Genomic_DNA"/>
</dbReference>
<accession>A0A0V1G5J8</accession>
<dbReference type="EMBL" id="JYDR01000020">
    <property type="protein sequence ID" value="KRY75070.1"/>
    <property type="molecule type" value="Genomic_DNA"/>
</dbReference>
<dbReference type="AlphaFoldDB" id="A0A0V1G5J8"/>
<reference evidence="4 5" key="1">
    <citation type="submission" date="2015-01" db="EMBL/GenBank/DDBJ databases">
        <title>Evolution of Trichinella species and genotypes.</title>
        <authorList>
            <person name="Korhonen P.K."/>
            <person name="Edoardo P."/>
            <person name="Giuseppe L.R."/>
            <person name="Gasser R.B."/>
        </authorList>
    </citation>
    <scope>NUCLEOTIDE SEQUENCE [LARGE SCALE GENOMIC DNA]</scope>
    <source>
        <strain evidence="2">ISS13</strain>
        <strain evidence="3">ISS470</strain>
    </source>
</reference>
<gene>
    <name evidence="2" type="ORF">T4A_1655</name>
    <name evidence="3" type="ORF">T4D_5071</name>
</gene>